<dbReference type="NCBIfam" id="TIGR01962">
    <property type="entry name" value="NuoD"/>
    <property type="match status" value="1"/>
</dbReference>
<dbReference type="SUPFAM" id="SSF56762">
    <property type="entry name" value="HydB/Nqo4-like"/>
    <property type="match status" value="1"/>
</dbReference>
<keyword evidence="6" id="KW-0560">Oxidoreductase</keyword>
<dbReference type="HAMAP" id="MF_01358">
    <property type="entry name" value="NDH1_NuoD"/>
    <property type="match status" value="1"/>
</dbReference>
<feature type="domain" description="NADH-quinone oxidoreductase subunit D" evidence="5">
    <location>
        <begin position="122"/>
        <end position="396"/>
    </location>
</feature>
<keyword evidence="4" id="KW-0520">NAD</keyword>
<evidence type="ECO:0000256" key="2">
    <source>
        <dbReference type="ARBA" id="ARBA00022448"/>
    </source>
</evidence>
<keyword evidence="6" id="KW-0830">Ubiquinone</keyword>
<evidence type="ECO:0000256" key="4">
    <source>
        <dbReference type="ARBA" id="ARBA00023027"/>
    </source>
</evidence>
<dbReference type="PANTHER" id="PTHR11993:SF10">
    <property type="entry name" value="NADH DEHYDROGENASE [UBIQUINONE] IRON-SULFUR PROTEIN 2, MITOCHONDRIAL"/>
    <property type="match status" value="1"/>
</dbReference>
<dbReference type="GO" id="GO:0016651">
    <property type="term" value="F:oxidoreductase activity, acting on NAD(P)H"/>
    <property type="evidence" value="ECO:0007669"/>
    <property type="project" value="InterPro"/>
</dbReference>
<dbReference type="InterPro" id="IPR001135">
    <property type="entry name" value="NADH_Q_OxRdtase_suD"/>
</dbReference>
<dbReference type="GO" id="GO:0051287">
    <property type="term" value="F:NAD binding"/>
    <property type="evidence" value="ECO:0007669"/>
    <property type="project" value="InterPro"/>
</dbReference>
<name>A0A3B0SQK8_9ZZZZ</name>
<dbReference type="Gene3D" id="1.10.645.10">
    <property type="entry name" value="Cytochrome-c3 Hydrogenase, chain B"/>
    <property type="match status" value="1"/>
</dbReference>
<evidence type="ECO:0000256" key="3">
    <source>
        <dbReference type="ARBA" id="ARBA00022967"/>
    </source>
</evidence>
<keyword evidence="3" id="KW-1278">Translocase</keyword>
<dbReference type="InterPro" id="IPR022885">
    <property type="entry name" value="NDH1_su_D/H"/>
</dbReference>
<dbReference type="InterPro" id="IPR014029">
    <property type="entry name" value="NADH_UbQ_OxRdtase_49kDa_CS"/>
</dbReference>
<accession>A0A3B0SQK8</accession>
<dbReference type="FunFam" id="1.10.645.10:FF:000005">
    <property type="entry name" value="NADH-quinone oxidoreductase subunit D"/>
    <property type="match status" value="1"/>
</dbReference>
<organism evidence="6">
    <name type="scientific">hydrothermal vent metagenome</name>
    <dbReference type="NCBI Taxonomy" id="652676"/>
    <lineage>
        <taxon>unclassified sequences</taxon>
        <taxon>metagenomes</taxon>
        <taxon>ecological metagenomes</taxon>
    </lineage>
</organism>
<reference evidence="6" key="1">
    <citation type="submission" date="2018-06" db="EMBL/GenBank/DDBJ databases">
        <authorList>
            <person name="Zhirakovskaya E."/>
        </authorList>
    </citation>
    <scope>NUCLEOTIDE SEQUENCE</scope>
</reference>
<evidence type="ECO:0000256" key="1">
    <source>
        <dbReference type="ARBA" id="ARBA00005769"/>
    </source>
</evidence>
<dbReference type="InterPro" id="IPR029014">
    <property type="entry name" value="NiFe-Hase_large"/>
</dbReference>
<dbReference type="GO" id="GO:0048038">
    <property type="term" value="F:quinone binding"/>
    <property type="evidence" value="ECO:0007669"/>
    <property type="project" value="InterPro"/>
</dbReference>
<comment type="similarity">
    <text evidence="1">Belongs to the complex I 49 kDa subunit family.</text>
</comment>
<dbReference type="AlphaFoldDB" id="A0A3B0SQK8"/>
<dbReference type="PANTHER" id="PTHR11993">
    <property type="entry name" value="NADH-UBIQUINONE OXIDOREDUCTASE 49 KDA SUBUNIT"/>
    <property type="match status" value="1"/>
</dbReference>
<dbReference type="EC" id="1.6.5.3" evidence="6"/>
<dbReference type="EMBL" id="UOEC01000139">
    <property type="protein sequence ID" value="VAV97135.1"/>
    <property type="molecule type" value="Genomic_DNA"/>
</dbReference>
<evidence type="ECO:0000259" key="5">
    <source>
        <dbReference type="Pfam" id="PF00346"/>
    </source>
</evidence>
<protein>
    <submittedName>
        <fullName evidence="6">NADH-ubiquinone oxidoreductase chain D</fullName>
        <ecNumber evidence="6">1.6.5.3</ecNumber>
    </submittedName>
</protein>
<evidence type="ECO:0000313" key="6">
    <source>
        <dbReference type="EMBL" id="VAV97135.1"/>
    </source>
</evidence>
<dbReference type="NCBIfam" id="NF004739">
    <property type="entry name" value="PRK06075.1"/>
    <property type="match status" value="1"/>
</dbReference>
<gene>
    <name evidence="6" type="ORF">MNBD_ALPHA08-1719</name>
</gene>
<dbReference type="PROSITE" id="PS00535">
    <property type="entry name" value="COMPLEX1_49K"/>
    <property type="match status" value="1"/>
</dbReference>
<proteinExistence type="inferred from homology"/>
<sequence>MAESENRTFTFNWGPQHPAAHGVLRLVMELDGEVVERLDPHIGLLHRGTEKLIEYKTYLQAVPYFDRLDYVAPMNQEHAFALAVERLLGVEVPIRGQLIRVLYSEIGRILSHLLNVTTQAMDVGALTPPLWGFEEREILMTFYERACGARLHANYFRPGGVHLDLPPDLLDDIGKFCETHPKVLDDIEGLLTNNRIFKQRNVDIGVVTLDEALARGFSGVMVRGSGGAWDLRRAQPYECYSDLEFDIPIGKNGDCYDRYLIRMREMHESLRIMKQCLEKLNSPAGQGPISSMDGKIVAPKRAEMKQSMEALIHHFKLYTEGYKVPEGEIYACVEAPKGEFGVYLVSDGSNKPYRCKIRAPGFAHLQAMDFMCRGHQLADVSAIMGSLDIVFGEVDR</sequence>
<dbReference type="Pfam" id="PF00346">
    <property type="entry name" value="Complex1_49kDa"/>
    <property type="match status" value="1"/>
</dbReference>
<keyword evidence="2" id="KW-0813">Transport</keyword>